<comment type="subcellular location">
    <subcellularLocation>
        <location evidence="1">Membrane</location>
        <topology evidence="1">Multi-pass membrane protein</topology>
    </subcellularLocation>
</comment>
<evidence type="ECO:0000256" key="1">
    <source>
        <dbReference type="ARBA" id="ARBA00004141"/>
    </source>
</evidence>
<dbReference type="NCBIfam" id="NF001923">
    <property type="entry name" value="PRK00701.1"/>
    <property type="match status" value="1"/>
</dbReference>
<feature type="transmembrane region" description="Helical" evidence="6">
    <location>
        <begin position="329"/>
        <end position="347"/>
    </location>
</feature>
<protein>
    <submittedName>
        <fullName evidence="7">Manganese transport protein</fullName>
    </submittedName>
</protein>
<evidence type="ECO:0000313" key="8">
    <source>
        <dbReference type="Proteomes" id="UP001262032"/>
    </source>
</evidence>
<feature type="transmembrane region" description="Helical" evidence="6">
    <location>
        <begin position="392"/>
        <end position="413"/>
    </location>
</feature>
<reference evidence="7" key="1">
    <citation type="submission" date="2023-07" db="EMBL/GenBank/DDBJ databases">
        <title>Sorghum-associated microbial communities from plants grown in Nebraska, USA.</title>
        <authorList>
            <person name="Schachtman D."/>
        </authorList>
    </citation>
    <scope>NUCLEOTIDE SEQUENCE</scope>
    <source>
        <strain evidence="7">BE261</strain>
    </source>
</reference>
<organism evidence="7 8">
    <name type="scientific">Pseudarthrobacter oxydans</name>
    <name type="common">Arthrobacter oxydans</name>
    <dbReference type="NCBI Taxonomy" id="1671"/>
    <lineage>
        <taxon>Bacteria</taxon>
        <taxon>Bacillati</taxon>
        <taxon>Actinomycetota</taxon>
        <taxon>Actinomycetes</taxon>
        <taxon>Micrococcales</taxon>
        <taxon>Micrococcaceae</taxon>
        <taxon>Pseudarthrobacter</taxon>
    </lineage>
</organism>
<evidence type="ECO:0000256" key="5">
    <source>
        <dbReference type="ARBA" id="ARBA00023136"/>
    </source>
</evidence>
<feature type="transmembrane region" description="Helical" evidence="6">
    <location>
        <begin position="157"/>
        <end position="177"/>
    </location>
</feature>
<dbReference type="Pfam" id="PF01566">
    <property type="entry name" value="Nramp"/>
    <property type="match status" value="1"/>
</dbReference>
<feature type="transmembrane region" description="Helical" evidence="6">
    <location>
        <begin position="125"/>
        <end position="145"/>
    </location>
</feature>
<keyword evidence="5 6" id="KW-0472">Membrane</keyword>
<accession>A0AAW8NGJ7</accession>
<feature type="transmembrane region" description="Helical" evidence="6">
    <location>
        <begin position="353"/>
        <end position="372"/>
    </location>
</feature>
<name>A0AAW8NGJ7_PSEOX</name>
<evidence type="ECO:0000256" key="4">
    <source>
        <dbReference type="ARBA" id="ARBA00022989"/>
    </source>
</evidence>
<proteinExistence type="predicted"/>
<dbReference type="InterPro" id="IPR001046">
    <property type="entry name" value="NRAMP_fam"/>
</dbReference>
<evidence type="ECO:0000313" key="7">
    <source>
        <dbReference type="EMBL" id="MDR7165694.1"/>
    </source>
</evidence>
<evidence type="ECO:0000256" key="6">
    <source>
        <dbReference type="SAM" id="Phobius"/>
    </source>
</evidence>
<sequence>MATVTLTDRAEHKPRWRSRLLLLGPAFVAAIAYVDPGNVAANLTAGANFGYLLVWVLVAANLMAVLVQYQSAKLGLATGLSLPEILGRRLGTGRRRLYWLQAELVAGATDMAEVIGGAVALNLLFGLPLLAGGVIIGFASMLLLALQSTRGQRSFEYAIMMLLAVIAVGFVSGLFVNPPEAGSVVSGLIPRFEGTDTVLLAASMLGATVMPHAIYLHSALARDRHGFSHDPAVRARLIRVTRYDVAGALMLAGLVNIAMLLLAASSLRGIEGTDTIAGAHSAVTAALGPVIGVVFAVGLLASGLASTSVGCYAGATIMGGLLKVRIPLLTRRAITLVPALLILGAGIEPTLALVLSQVLLSFGIPFALIPLIRLTGDRKVMGIHTDSRALKIAGWTSATLIVGLNCILIVLTVTGQS</sequence>
<feature type="transmembrane region" description="Helical" evidence="6">
    <location>
        <begin position="20"/>
        <end position="37"/>
    </location>
</feature>
<keyword evidence="3 6" id="KW-0812">Transmembrane</keyword>
<feature type="transmembrane region" description="Helical" evidence="6">
    <location>
        <begin position="245"/>
        <end position="270"/>
    </location>
</feature>
<evidence type="ECO:0000256" key="3">
    <source>
        <dbReference type="ARBA" id="ARBA00022692"/>
    </source>
</evidence>
<dbReference type="EMBL" id="JAVDWN010000017">
    <property type="protein sequence ID" value="MDR7165694.1"/>
    <property type="molecule type" value="Genomic_DNA"/>
</dbReference>
<dbReference type="PRINTS" id="PR00447">
    <property type="entry name" value="NATRESASSCMP"/>
</dbReference>
<keyword evidence="2" id="KW-0813">Transport</keyword>
<dbReference type="GO" id="GO:0034755">
    <property type="term" value="P:iron ion transmembrane transport"/>
    <property type="evidence" value="ECO:0007669"/>
    <property type="project" value="TreeGrafter"/>
</dbReference>
<dbReference type="AlphaFoldDB" id="A0AAW8NGJ7"/>
<dbReference type="GO" id="GO:0005384">
    <property type="term" value="F:manganese ion transmembrane transporter activity"/>
    <property type="evidence" value="ECO:0007669"/>
    <property type="project" value="TreeGrafter"/>
</dbReference>
<dbReference type="PANTHER" id="PTHR11706:SF33">
    <property type="entry name" value="NATURAL RESISTANCE-ASSOCIATED MACROPHAGE PROTEIN 2"/>
    <property type="match status" value="1"/>
</dbReference>
<feature type="transmembrane region" description="Helical" evidence="6">
    <location>
        <begin position="197"/>
        <end position="216"/>
    </location>
</feature>
<keyword evidence="4 6" id="KW-1133">Transmembrane helix</keyword>
<dbReference type="GO" id="GO:0015086">
    <property type="term" value="F:cadmium ion transmembrane transporter activity"/>
    <property type="evidence" value="ECO:0007669"/>
    <property type="project" value="TreeGrafter"/>
</dbReference>
<feature type="transmembrane region" description="Helical" evidence="6">
    <location>
        <begin position="49"/>
        <end position="67"/>
    </location>
</feature>
<dbReference type="NCBIfam" id="NF037982">
    <property type="entry name" value="Nramp_1"/>
    <property type="match status" value="1"/>
</dbReference>
<dbReference type="Proteomes" id="UP001262032">
    <property type="component" value="Unassembled WGS sequence"/>
</dbReference>
<comment type="caution">
    <text evidence="7">The sequence shown here is derived from an EMBL/GenBank/DDBJ whole genome shotgun (WGS) entry which is preliminary data.</text>
</comment>
<dbReference type="RefSeq" id="WP_310258315.1">
    <property type="nucleotide sequence ID" value="NZ_JAVDWN010000017.1"/>
</dbReference>
<dbReference type="GO" id="GO:0005886">
    <property type="term" value="C:plasma membrane"/>
    <property type="evidence" value="ECO:0007669"/>
    <property type="project" value="TreeGrafter"/>
</dbReference>
<dbReference type="PANTHER" id="PTHR11706">
    <property type="entry name" value="SOLUTE CARRIER PROTEIN FAMILY 11 MEMBER"/>
    <property type="match status" value="1"/>
</dbReference>
<feature type="transmembrane region" description="Helical" evidence="6">
    <location>
        <begin position="290"/>
        <end position="317"/>
    </location>
</feature>
<feature type="transmembrane region" description="Helical" evidence="6">
    <location>
        <begin position="97"/>
        <end position="119"/>
    </location>
</feature>
<gene>
    <name evidence="7" type="ORF">J2X12_003748</name>
</gene>
<evidence type="ECO:0000256" key="2">
    <source>
        <dbReference type="ARBA" id="ARBA00022448"/>
    </source>
</evidence>